<keyword evidence="11" id="KW-1185">Reference proteome</keyword>
<evidence type="ECO:0000256" key="4">
    <source>
        <dbReference type="ARBA" id="ARBA00023136"/>
    </source>
</evidence>
<protein>
    <submittedName>
        <fullName evidence="10">WASP homolog associated with actin, golgi membranes and microtubules</fullName>
    </submittedName>
</protein>
<feature type="compositionally biased region" description="Acidic residues" evidence="8">
    <location>
        <begin position="773"/>
        <end position="782"/>
    </location>
</feature>
<feature type="compositionally biased region" description="Pro residues" evidence="8">
    <location>
        <begin position="630"/>
        <end position="644"/>
    </location>
</feature>
<dbReference type="Pfam" id="PF15920">
    <property type="entry name" value="WHAMM-JMY_N"/>
    <property type="match status" value="1"/>
</dbReference>
<dbReference type="Ensembl" id="ENSPCOT00000030250.1">
    <property type="protein sequence ID" value="ENSPCOP00000019600.1"/>
    <property type="gene ID" value="ENSPCOG00000021747.1"/>
</dbReference>
<dbReference type="PROSITE" id="PS51082">
    <property type="entry name" value="WH2"/>
    <property type="match status" value="1"/>
</dbReference>
<keyword evidence="2" id="KW-0963">Cytoplasm</keyword>
<evidence type="ECO:0000256" key="2">
    <source>
        <dbReference type="ARBA" id="ARBA00022490"/>
    </source>
</evidence>
<proteinExistence type="predicted"/>
<dbReference type="GO" id="GO:0005829">
    <property type="term" value="C:cytosol"/>
    <property type="evidence" value="ECO:0007669"/>
    <property type="project" value="Ensembl"/>
</dbReference>
<dbReference type="GO" id="GO:0031267">
    <property type="term" value="F:small GTPase binding"/>
    <property type="evidence" value="ECO:0007669"/>
    <property type="project" value="Ensembl"/>
</dbReference>
<keyword evidence="3 7" id="KW-0175">Coiled coil</keyword>
<dbReference type="GO" id="GO:0051127">
    <property type="term" value="P:positive regulation of actin nucleation"/>
    <property type="evidence" value="ECO:0007669"/>
    <property type="project" value="Ensembl"/>
</dbReference>
<reference evidence="10" key="2">
    <citation type="submission" date="2025-09" db="UniProtKB">
        <authorList>
            <consortium name="Ensembl"/>
        </authorList>
    </citation>
    <scope>IDENTIFICATION</scope>
</reference>
<dbReference type="GO" id="GO:0030659">
    <property type="term" value="C:cytoplasmic vesicle membrane"/>
    <property type="evidence" value="ECO:0007669"/>
    <property type="project" value="UniProtKB-SubCell"/>
</dbReference>
<dbReference type="GO" id="GO:0048041">
    <property type="term" value="P:focal adhesion assembly"/>
    <property type="evidence" value="ECO:0007669"/>
    <property type="project" value="Ensembl"/>
</dbReference>
<dbReference type="AlphaFoldDB" id="A0A2K6G056"/>
<feature type="compositionally biased region" description="Polar residues" evidence="8">
    <location>
        <begin position="563"/>
        <end position="574"/>
    </location>
</feature>
<evidence type="ECO:0000259" key="9">
    <source>
        <dbReference type="PROSITE" id="PS51082"/>
    </source>
</evidence>
<feature type="domain" description="WH2" evidence="9">
    <location>
        <begin position="723"/>
        <end position="740"/>
    </location>
</feature>
<dbReference type="STRING" id="379532.ENSPCOP00000019600"/>
<feature type="region of interest" description="Disordered" evidence="8">
    <location>
        <begin position="734"/>
        <end position="788"/>
    </location>
</feature>
<reference evidence="10" key="1">
    <citation type="submission" date="2025-08" db="UniProtKB">
        <authorList>
            <consortium name="Ensembl"/>
        </authorList>
    </citation>
    <scope>IDENTIFICATION</scope>
</reference>
<keyword evidence="4" id="KW-0472">Membrane</keyword>
<organism evidence="10 11">
    <name type="scientific">Propithecus coquereli</name>
    <name type="common">Coquerel's sifaka</name>
    <name type="synonym">Propithecus verreauxi coquereli</name>
    <dbReference type="NCBI Taxonomy" id="379532"/>
    <lineage>
        <taxon>Eukaryota</taxon>
        <taxon>Metazoa</taxon>
        <taxon>Chordata</taxon>
        <taxon>Craniata</taxon>
        <taxon>Vertebrata</taxon>
        <taxon>Euteleostomi</taxon>
        <taxon>Mammalia</taxon>
        <taxon>Eutheria</taxon>
        <taxon>Euarchontoglires</taxon>
        <taxon>Primates</taxon>
        <taxon>Strepsirrhini</taxon>
        <taxon>Lemuriformes</taxon>
        <taxon>Indriidae</taxon>
        <taxon>Propithecus</taxon>
    </lineage>
</organism>
<feature type="compositionally biased region" description="Polar residues" evidence="8">
    <location>
        <begin position="744"/>
        <end position="757"/>
    </location>
</feature>
<feature type="region of interest" description="Disordered" evidence="8">
    <location>
        <begin position="620"/>
        <end position="695"/>
    </location>
</feature>
<gene>
    <name evidence="10" type="primary">WHAMM</name>
</gene>
<dbReference type="GO" id="GO:0097320">
    <property type="term" value="P:plasma membrane tubulation"/>
    <property type="evidence" value="ECO:0007669"/>
    <property type="project" value="Ensembl"/>
</dbReference>
<dbReference type="GO" id="GO:0034314">
    <property type="term" value="P:Arp2/3 complex-mediated actin nucleation"/>
    <property type="evidence" value="ECO:0007669"/>
    <property type="project" value="TreeGrafter"/>
</dbReference>
<dbReference type="Gene3D" id="6.10.280.150">
    <property type="match status" value="1"/>
</dbReference>
<dbReference type="GO" id="GO:0071933">
    <property type="term" value="F:Arp2/3 complex binding"/>
    <property type="evidence" value="ECO:0007669"/>
    <property type="project" value="Ensembl"/>
</dbReference>
<accession>A0A2K6G056</accession>
<dbReference type="GO" id="GO:0008017">
    <property type="term" value="F:microtubule binding"/>
    <property type="evidence" value="ECO:0007669"/>
    <property type="project" value="Ensembl"/>
</dbReference>
<feature type="coiled-coil region" evidence="7">
    <location>
        <begin position="504"/>
        <end position="531"/>
    </location>
</feature>
<evidence type="ECO:0000256" key="3">
    <source>
        <dbReference type="ARBA" id="ARBA00023054"/>
    </source>
</evidence>
<dbReference type="PANTHER" id="PTHR23330:SF6">
    <property type="entry name" value="WASP HOMOLOG-ASSOCIATED PROTEIN WITH ACTIN, MEMBRANES AND MICROTUBULES"/>
    <property type="match status" value="1"/>
</dbReference>
<dbReference type="GO" id="GO:0006888">
    <property type="term" value="P:endoplasmic reticulum to Golgi vesicle-mediated transport"/>
    <property type="evidence" value="ECO:0007669"/>
    <property type="project" value="Ensembl"/>
</dbReference>
<dbReference type="GeneTree" id="ENSGT00510000046704"/>
<keyword evidence="6" id="KW-0968">Cytoplasmic vesicle</keyword>
<dbReference type="Pfam" id="PF15871">
    <property type="entry name" value="JMY"/>
    <property type="match status" value="1"/>
</dbReference>
<evidence type="ECO:0000313" key="10">
    <source>
        <dbReference type="Ensembl" id="ENSPCOP00000019600.1"/>
    </source>
</evidence>
<feature type="region of interest" description="Disordered" evidence="8">
    <location>
        <begin position="550"/>
        <end position="591"/>
    </location>
</feature>
<evidence type="ECO:0000256" key="5">
    <source>
        <dbReference type="ARBA" id="ARBA00023203"/>
    </source>
</evidence>
<dbReference type="InterPro" id="IPR031808">
    <property type="entry name" value="JMY/WHAMM_N"/>
</dbReference>
<comment type="subcellular location">
    <subcellularLocation>
        <location evidence="1">Cytoplasmic vesicle membrane</location>
    </subcellularLocation>
</comment>
<evidence type="ECO:0000256" key="8">
    <source>
        <dbReference type="SAM" id="MobiDB-lite"/>
    </source>
</evidence>
<feature type="region of interest" description="Disordered" evidence="8">
    <location>
        <begin position="47"/>
        <end position="73"/>
    </location>
</feature>
<dbReference type="PANTHER" id="PTHR23330">
    <property type="entry name" value="P300 TRANSCRIPTIONAL COFACTOR JMY-RELATED"/>
    <property type="match status" value="1"/>
</dbReference>
<evidence type="ECO:0000256" key="6">
    <source>
        <dbReference type="ARBA" id="ARBA00023329"/>
    </source>
</evidence>
<keyword evidence="5" id="KW-0009">Actin-binding</keyword>
<dbReference type="Proteomes" id="UP000233160">
    <property type="component" value="Unassembled WGS sequence"/>
</dbReference>
<dbReference type="GO" id="GO:0033116">
    <property type="term" value="C:endoplasmic reticulum-Golgi intermediate compartment membrane"/>
    <property type="evidence" value="ECO:0007669"/>
    <property type="project" value="Ensembl"/>
</dbReference>
<dbReference type="GO" id="GO:0003779">
    <property type="term" value="F:actin binding"/>
    <property type="evidence" value="ECO:0007669"/>
    <property type="project" value="UniProtKB-KW"/>
</dbReference>
<dbReference type="GO" id="GO:0000139">
    <property type="term" value="C:Golgi membrane"/>
    <property type="evidence" value="ECO:0007669"/>
    <property type="project" value="Ensembl"/>
</dbReference>
<evidence type="ECO:0000256" key="7">
    <source>
        <dbReference type="SAM" id="Coils"/>
    </source>
</evidence>
<evidence type="ECO:0000313" key="11">
    <source>
        <dbReference type="Proteomes" id="UP000233160"/>
    </source>
</evidence>
<evidence type="ECO:0000256" key="1">
    <source>
        <dbReference type="ARBA" id="ARBA00004156"/>
    </source>
</evidence>
<sequence>MEYEQPDSLEGWVPVREDLFAEPERHQLRFLVAWNDAEGKFAVTCHDRTAQRQRHKGSRPEPEPAAPPPSWAGLLSAAGLRGAHRQLAALWPPLEHCFPRLPPELDAGGGGAWRGLGLWGLVWPARAGPGEAALQELCRQLERYLGQAADGCGGVTVRDALFPAEGGAADCESLREFRERALRARWAEAGARLRQVLQGHGKANTMVALMKIYQEEDEAYQELVTAATMFFQYLLQPFRDMREVATSCKLDILKSLDEDDLGPRRIAVLQKEAEEWTRRAEEAVVSIQDITVNYFKETVKALAGMQKQMEQDGKRFGQAAWATACPRLEKLKLMLARETLQLMRAMELCLNHKRAEVQRKMEDLPREEKNIDVVDELEIQFYEIQLELFEVKFEILKNEEILLITQLDSIKRLMKEKQDEVVYYDPCESPEELKVIECVGGLQEKNSQVQELSQRCQQLESKRGRICAKRAYLRNRKDQCKENHRLRLQQAEESVRCFHQHHSIQMKRDKIKEEEQKKKEWINQERQKTLQRLRAFKEKCPAQSVIKTSCSEPAAPNLPGGLSQRTSSPASPTASVIRRSSRKTRSVPLAEVSHVKTPKCQDCLGNIPVQISVPVGDQTHFKSSEEMSLPPAPPPPPPPPPPLPARSLSSQAPTHRNLAFRTTVKDDQPLPLVCDSPAGRPCDSVERLQGPGSMDEVLASLREGRTPLRKAEVPAPAPPRASVNEHILAAIRQGVKLKKVHPNSGPSPTNRPTSDLESSIKAALQRIKRVSTDSEEDSDEQDPGQWDH</sequence>
<name>A0A2K6G056_PROCO</name>
<dbReference type="InterPro" id="IPR031738">
    <property type="entry name" value="JMY/WHAMM"/>
</dbReference>
<dbReference type="InterPro" id="IPR003124">
    <property type="entry name" value="WH2_dom"/>
</dbReference>
<dbReference type="OMA" id="IQFYEIQ"/>
<dbReference type="GO" id="GO:0030032">
    <property type="term" value="P:lamellipodium assembly"/>
    <property type="evidence" value="ECO:0007669"/>
    <property type="project" value="Ensembl"/>
</dbReference>